<organism evidence="3 4">
    <name type="scientific">Roseovarius azorensis</name>
    <dbReference type="NCBI Taxonomy" id="1287727"/>
    <lineage>
        <taxon>Bacteria</taxon>
        <taxon>Pseudomonadati</taxon>
        <taxon>Pseudomonadota</taxon>
        <taxon>Alphaproteobacteria</taxon>
        <taxon>Rhodobacterales</taxon>
        <taxon>Roseobacteraceae</taxon>
        <taxon>Roseovarius</taxon>
    </lineage>
</organism>
<dbReference type="EMBL" id="FOAG01000015">
    <property type="protein sequence ID" value="SEM20823.1"/>
    <property type="molecule type" value="Genomic_DNA"/>
</dbReference>
<dbReference type="STRING" id="1287727.SAMN05443999_11564"/>
<keyword evidence="2" id="KW-0812">Transmembrane</keyword>
<evidence type="ECO:0000313" key="3">
    <source>
        <dbReference type="EMBL" id="SEM20823.1"/>
    </source>
</evidence>
<evidence type="ECO:0000256" key="2">
    <source>
        <dbReference type="SAM" id="Phobius"/>
    </source>
</evidence>
<feature type="region of interest" description="Disordered" evidence="1">
    <location>
        <begin position="79"/>
        <end position="103"/>
    </location>
</feature>
<reference evidence="3 4" key="1">
    <citation type="submission" date="2016-10" db="EMBL/GenBank/DDBJ databases">
        <authorList>
            <person name="de Groot N.N."/>
        </authorList>
    </citation>
    <scope>NUCLEOTIDE SEQUENCE [LARGE SCALE GENOMIC DNA]</scope>
    <source>
        <strain evidence="3 4">DSM 100674</strain>
    </source>
</reference>
<feature type="compositionally biased region" description="Polar residues" evidence="1">
    <location>
        <begin position="79"/>
        <end position="88"/>
    </location>
</feature>
<dbReference type="AlphaFoldDB" id="A0A1H7WH61"/>
<evidence type="ECO:0000256" key="1">
    <source>
        <dbReference type="SAM" id="MobiDB-lite"/>
    </source>
</evidence>
<dbReference type="Proteomes" id="UP000199582">
    <property type="component" value="Unassembled WGS sequence"/>
</dbReference>
<sequence length="103" mass="11230">MLIDRNAPPPRQDIYKARASRARGWAWLVGTGLVGCMLVAIWQEPALSPKVHAGMQLAANSGEQMIARNEQVQAFLTRRSSAAQSATGERTDPVSAMLQKINN</sequence>
<proteinExistence type="predicted"/>
<gene>
    <name evidence="3" type="ORF">SAMN05443999_11564</name>
</gene>
<protein>
    <submittedName>
        <fullName evidence="3">Uncharacterized protein</fullName>
    </submittedName>
</protein>
<accession>A0A1H7WH61</accession>
<feature type="transmembrane region" description="Helical" evidence="2">
    <location>
        <begin position="24"/>
        <end position="42"/>
    </location>
</feature>
<keyword evidence="2" id="KW-0472">Membrane</keyword>
<keyword evidence="4" id="KW-1185">Reference proteome</keyword>
<dbReference type="OrthoDB" id="7745622at2"/>
<evidence type="ECO:0000313" key="4">
    <source>
        <dbReference type="Proteomes" id="UP000199582"/>
    </source>
</evidence>
<dbReference type="RefSeq" id="WP_093039060.1">
    <property type="nucleotide sequence ID" value="NZ_FOAG01000015.1"/>
</dbReference>
<name>A0A1H7WH61_9RHOB</name>
<keyword evidence="2" id="KW-1133">Transmembrane helix</keyword>